<gene>
    <name evidence="2" type="ORF">BCR39DRAFT_154189</name>
</gene>
<feature type="region of interest" description="Disordered" evidence="1">
    <location>
        <begin position="178"/>
        <end position="222"/>
    </location>
</feature>
<feature type="region of interest" description="Disordered" evidence="1">
    <location>
        <begin position="239"/>
        <end position="276"/>
    </location>
</feature>
<dbReference type="InParanoid" id="A0A1Y2B5V9"/>
<dbReference type="AlphaFoldDB" id="A0A1Y2B5V9"/>
<evidence type="ECO:0000313" key="2">
    <source>
        <dbReference type="EMBL" id="ORY30218.1"/>
    </source>
</evidence>
<dbReference type="Proteomes" id="UP000193986">
    <property type="component" value="Unassembled WGS sequence"/>
</dbReference>
<accession>A0A1Y2B5V9</accession>
<sequence>MDFHSPDDPTALKHIQFYYAKNRALMEFTLDRAQITDNSLRTKCNEDLTSELNQQLSDLSGGWSKIKLTYGTTFQRARLNTLTVNKVNQATMDSFSDVFGEMDRSHRERTQDLMDQTAVKVYLKEEAHTERKEKMESFAKYLKMEIVPWMDEDTKEQQTQRILKNWVHPILYKITRKASNARQGDGRAEGGPSSSGTLQGEPSMRSGTGAGNTNLPKLRRQRRKLPYRTWHVASPTFASLWQPDPSQMGQYSNHPARSLDRGSPRESPHAENVSCHQGLEVEPEFRRSLSDQPLPPSMASVSGNRISTNYLAANLRGTRWQHVSDVCVKFISPIGPFQ</sequence>
<evidence type="ECO:0000256" key="1">
    <source>
        <dbReference type="SAM" id="MobiDB-lite"/>
    </source>
</evidence>
<comment type="caution">
    <text evidence="2">The sequence shown here is derived from an EMBL/GenBank/DDBJ whole genome shotgun (WGS) entry which is preliminary data.</text>
</comment>
<feature type="compositionally biased region" description="Basic and acidic residues" evidence="1">
    <location>
        <begin position="257"/>
        <end position="269"/>
    </location>
</feature>
<reference evidence="2 3" key="1">
    <citation type="submission" date="2016-07" db="EMBL/GenBank/DDBJ databases">
        <title>Pervasive Adenine N6-methylation of Active Genes in Fungi.</title>
        <authorList>
            <consortium name="DOE Joint Genome Institute"/>
            <person name="Mondo S.J."/>
            <person name="Dannebaum R.O."/>
            <person name="Kuo R.C."/>
            <person name="Labutti K."/>
            <person name="Haridas S."/>
            <person name="Kuo A."/>
            <person name="Salamov A."/>
            <person name="Ahrendt S.R."/>
            <person name="Lipzen A."/>
            <person name="Sullivan W."/>
            <person name="Andreopoulos W.B."/>
            <person name="Clum A."/>
            <person name="Lindquist E."/>
            <person name="Daum C."/>
            <person name="Ramamoorthy G.K."/>
            <person name="Gryganskyi A."/>
            <person name="Culley D."/>
            <person name="Magnuson J.K."/>
            <person name="James T.Y."/>
            <person name="O'Malley M.A."/>
            <person name="Stajich J.E."/>
            <person name="Spatafora J.W."/>
            <person name="Visel A."/>
            <person name="Grigoriev I.V."/>
        </authorList>
    </citation>
    <scope>NUCLEOTIDE SEQUENCE [LARGE SCALE GENOMIC DNA]</scope>
    <source>
        <strain evidence="2 3">68-887.2</strain>
    </source>
</reference>
<name>A0A1Y2B5V9_9TREE</name>
<proteinExistence type="predicted"/>
<protein>
    <submittedName>
        <fullName evidence="2">Uncharacterized protein</fullName>
    </submittedName>
</protein>
<keyword evidence="3" id="KW-1185">Reference proteome</keyword>
<organism evidence="2 3">
    <name type="scientific">Naematelia encephala</name>
    <dbReference type="NCBI Taxonomy" id="71784"/>
    <lineage>
        <taxon>Eukaryota</taxon>
        <taxon>Fungi</taxon>
        <taxon>Dikarya</taxon>
        <taxon>Basidiomycota</taxon>
        <taxon>Agaricomycotina</taxon>
        <taxon>Tremellomycetes</taxon>
        <taxon>Tremellales</taxon>
        <taxon>Naemateliaceae</taxon>
        <taxon>Naematelia</taxon>
    </lineage>
</organism>
<evidence type="ECO:0000313" key="3">
    <source>
        <dbReference type="Proteomes" id="UP000193986"/>
    </source>
</evidence>
<feature type="compositionally biased region" description="Polar residues" evidence="1">
    <location>
        <begin position="239"/>
        <end position="255"/>
    </location>
</feature>
<dbReference type="EMBL" id="MCFC01000021">
    <property type="protein sequence ID" value="ORY30218.1"/>
    <property type="molecule type" value="Genomic_DNA"/>
</dbReference>